<keyword evidence="9" id="KW-0418">Kinase</keyword>
<keyword evidence="4" id="KW-1003">Cell membrane</keyword>
<dbReference type="FunFam" id="1.10.287.130:FF:000001">
    <property type="entry name" value="Two-component sensor histidine kinase"/>
    <property type="match status" value="1"/>
</dbReference>
<dbReference type="SMART" id="SM00387">
    <property type="entry name" value="HATPase_c"/>
    <property type="match status" value="1"/>
</dbReference>
<gene>
    <name evidence="17" type="ORF">I858_012460</name>
</gene>
<evidence type="ECO:0000256" key="6">
    <source>
        <dbReference type="ARBA" id="ARBA00022679"/>
    </source>
</evidence>
<dbReference type="Gene3D" id="1.10.287.130">
    <property type="match status" value="1"/>
</dbReference>
<evidence type="ECO:0000256" key="10">
    <source>
        <dbReference type="ARBA" id="ARBA00022840"/>
    </source>
</evidence>
<name>A0A1B1S3M7_9BACL</name>
<keyword evidence="12" id="KW-0902">Two-component regulatory system</keyword>
<dbReference type="PROSITE" id="PS50109">
    <property type="entry name" value="HIS_KIN"/>
    <property type="match status" value="1"/>
</dbReference>
<dbReference type="InterPro" id="IPR003661">
    <property type="entry name" value="HisK_dim/P_dom"/>
</dbReference>
<comment type="catalytic activity">
    <reaction evidence="1">
        <text>ATP + protein L-histidine = ADP + protein N-phospho-L-histidine.</text>
        <dbReference type="EC" id="2.7.13.3"/>
    </reaction>
</comment>
<dbReference type="GO" id="GO:0005886">
    <property type="term" value="C:plasma membrane"/>
    <property type="evidence" value="ECO:0007669"/>
    <property type="project" value="UniProtKB-SubCell"/>
</dbReference>
<dbReference type="PANTHER" id="PTHR45436:SF5">
    <property type="entry name" value="SENSOR HISTIDINE KINASE TRCS"/>
    <property type="match status" value="1"/>
</dbReference>
<evidence type="ECO:0000313" key="17">
    <source>
        <dbReference type="EMBL" id="ANU27796.1"/>
    </source>
</evidence>
<accession>A0A1B1S3M7</accession>
<dbReference type="CDD" id="cd00075">
    <property type="entry name" value="HATPase"/>
    <property type="match status" value="1"/>
</dbReference>
<evidence type="ECO:0000256" key="14">
    <source>
        <dbReference type="SAM" id="Phobius"/>
    </source>
</evidence>
<dbReference type="Proteomes" id="UP000053354">
    <property type="component" value="Chromosome"/>
</dbReference>
<sequence>MKLKNKIHISSTLLMLVILVVLAVVIYFSFSRLTYSTEVTQLQTETNALVAEFNKVERTDPSTVLRAYVPVDGIVQVTTPDNKKMSPIQSPSVTIELPTDLEEQSGTLTIKGKQFAYVKAPLIWTDGDVAEVTVAQSLHETTNNLTTLRLVLLVGTLIAMIPVVISSIVLGKIVTLPITNLTTTMTRIQRNGKFEKLLIERDSHDELAQMGSTFNEMISLLEENYSKQEEFVSNASHELKTPLTVIGSYAKLLQRQGMQDKEIAEESIAAIRAETDRMKALIDRLLHIARRSESYVDWTEVDAYSLLEQTVTAMNTAYDREFKLVAKKELLPIVTDVEKFKQLLYILLDNARKYSSDKVEVIVEQNDHLAIRICDRGIGIPKESVPFVFERFYRVDKARSRDTGGFGLGLSLAKQLADSLQISIKLESIEHVGTTVSLVFTEDFNVEEVYSKQEGL</sequence>
<keyword evidence="5" id="KW-0597">Phosphoprotein</keyword>
<evidence type="ECO:0000256" key="3">
    <source>
        <dbReference type="ARBA" id="ARBA00012438"/>
    </source>
</evidence>
<evidence type="ECO:0000256" key="9">
    <source>
        <dbReference type="ARBA" id="ARBA00022777"/>
    </source>
</evidence>
<dbReference type="EMBL" id="CP016540">
    <property type="protein sequence ID" value="ANU27796.1"/>
    <property type="molecule type" value="Genomic_DNA"/>
</dbReference>
<keyword evidence="10" id="KW-0067">ATP-binding</keyword>
<dbReference type="InterPro" id="IPR005467">
    <property type="entry name" value="His_kinase_dom"/>
</dbReference>
<proteinExistence type="predicted"/>
<evidence type="ECO:0000256" key="13">
    <source>
        <dbReference type="ARBA" id="ARBA00023136"/>
    </source>
</evidence>
<dbReference type="Pfam" id="PF00512">
    <property type="entry name" value="HisKA"/>
    <property type="match status" value="1"/>
</dbReference>
<dbReference type="SUPFAM" id="SSF47384">
    <property type="entry name" value="Homodimeric domain of signal transducing histidine kinase"/>
    <property type="match status" value="1"/>
</dbReference>
<dbReference type="InterPro" id="IPR004358">
    <property type="entry name" value="Sig_transdc_His_kin-like_C"/>
</dbReference>
<dbReference type="STRING" id="1302659.I858_012460"/>
<evidence type="ECO:0000259" key="16">
    <source>
        <dbReference type="PROSITE" id="PS50885"/>
    </source>
</evidence>
<dbReference type="PANTHER" id="PTHR45436">
    <property type="entry name" value="SENSOR HISTIDINE KINASE YKOH"/>
    <property type="match status" value="1"/>
</dbReference>
<evidence type="ECO:0000256" key="1">
    <source>
        <dbReference type="ARBA" id="ARBA00000085"/>
    </source>
</evidence>
<evidence type="ECO:0000256" key="4">
    <source>
        <dbReference type="ARBA" id="ARBA00022475"/>
    </source>
</evidence>
<dbReference type="SMART" id="SM00388">
    <property type="entry name" value="HisKA"/>
    <property type="match status" value="1"/>
</dbReference>
<dbReference type="SMART" id="SM00304">
    <property type="entry name" value="HAMP"/>
    <property type="match status" value="1"/>
</dbReference>
<feature type="transmembrane region" description="Helical" evidence="14">
    <location>
        <begin position="150"/>
        <end position="170"/>
    </location>
</feature>
<keyword evidence="7 14" id="KW-0812">Transmembrane</keyword>
<keyword evidence="8" id="KW-0547">Nucleotide-binding</keyword>
<keyword evidence="11 14" id="KW-1133">Transmembrane helix</keyword>
<dbReference type="EC" id="2.7.13.3" evidence="3"/>
<evidence type="ECO:0000256" key="5">
    <source>
        <dbReference type="ARBA" id="ARBA00022553"/>
    </source>
</evidence>
<dbReference type="GO" id="GO:0000155">
    <property type="term" value="F:phosphorelay sensor kinase activity"/>
    <property type="evidence" value="ECO:0007669"/>
    <property type="project" value="InterPro"/>
</dbReference>
<reference evidence="17" key="1">
    <citation type="submission" date="2016-10" db="EMBL/GenBank/DDBJ databases">
        <authorList>
            <person name="See-Too W.S."/>
        </authorList>
    </citation>
    <scope>NUCLEOTIDE SEQUENCE</scope>
    <source>
        <strain evidence="17">L10.15</strain>
    </source>
</reference>
<dbReference type="InterPro" id="IPR050428">
    <property type="entry name" value="TCS_sensor_his_kinase"/>
</dbReference>
<dbReference type="AlphaFoldDB" id="A0A1B1S3M7"/>
<feature type="domain" description="HAMP" evidence="16">
    <location>
        <begin position="172"/>
        <end position="226"/>
    </location>
</feature>
<evidence type="ECO:0000256" key="2">
    <source>
        <dbReference type="ARBA" id="ARBA00004651"/>
    </source>
</evidence>
<dbReference type="RefSeq" id="WP_049693443.1">
    <property type="nucleotide sequence ID" value="NZ_CP016540.2"/>
</dbReference>
<dbReference type="InterPro" id="IPR003594">
    <property type="entry name" value="HATPase_dom"/>
</dbReference>
<keyword evidence="13 14" id="KW-0472">Membrane</keyword>
<evidence type="ECO:0000313" key="18">
    <source>
        <dbReference type="Proteomes" id="UP000053354"/>
    </source>
</evidence>
<organism evidence="17 18">
    <name type="scientific">Planococcus versutus</name>
    <dbReference type="NCBI Taxonomy" id="1302659"/>
    <lineage>
        <taxon>Bacteria</taxon>
        <taxon>Bacillati</taxon>
        <taxon>Bacillota</taxon>
        <taxon>Bacilli</taxon>
        <taxon>Bacillales</taxon>
        <taxon>Caryophanaceae</taxon>
        <taxon>Planococcus</taxon>
    </lineage>
</organism>
<evidence type="ECO:0000259" key="15">
    <source>
        <dbReference type="PROSITE" id="PS50109"/>
    </source>
</evidence>
<dbReference type="CDD" id="cd06225">
    <property type="entry name" value="HAMP"/>
    <property type="match status" value="1"/>
</dbReference>
<dbReference type="Pfam" id="PF02518">
    <property type="entry name" value="HATPase_c"/>
    <property type="match status" value="1"/>
</dbReference>
<dbReference type="GO" id="GO:0005524">
    <property type="term" value="F:ATP binding"/>
    <property type="evidence" value="ECO:0007669"/>
    <property type="project" value="UniProtKB-KW"/>
</dbReference>
<dbReference type="InterPro" id="IPR036097">
    <property type="entry name" value="HisK_dim/P_sf"/>
</dbReference>
<dbReference type="PROSITE" id="PS50885">
    <property type="entry name" value="HAMP"/>
    <property type="match status" value="1"/>
</dbReference>
<dbReference type="InterPro" id="IPR003660">
    <property type="entry name" value="HAMP_dom"/>
</dbReference>
<dbReference type="SUPFAM" id="SSF55874">
    <property type="entry name" value="ATPase domain of HSP90 chaperone/DNA topoisomerase II/histidine kinase"/>
    <property type="match status" value="1"/>
</dbReference>
<keyword evidence="18" id="KW-1185">Reference proteome</keyword>
<evidence type="ECO:0000256" key="7">
    <source>
        <dbReference type="ARBA" id="ARBA00022692"/>
    </source>
</evidence>
<dbReference type="Gene3D" id="3.30.565.10">
    <property type="entry name" value="Histidine kinase-like ATPase, C-terminal domain"/>
    <property type="match status" value="1"/>
</dbReference>
<evidence type="ECO:0000256" key="8">
    <source>
        <dbReference type="ARBA" id="ARBA00022741"/>
    </source>
</evidence>
<protein>
    <recommendedName>
        <fullName evidence="3">histidine kinase</fullName>
        <ecNumber evidence="3">2.7.13.3</ecNumber>
    </recommendedName>
</protein>
<dbReference type="KEGG" id="pll:I858_012460"/>
<evidence type="ECO:0000256" key="12">
    <source>
        <dbReference type="ARBA" id="ARBA00023012"/>
    </source>
</evidence>
<dbReference type="PRINTS" id="PR00344">
    <property type="entry name" value="BCTRLSENSOR"/>
</dbReference>
<dbReference type="CDD" id="cd00082">
    <property type="entry name" value="HisKA"/>
    <property type="match status" value="1"/>
</dbReference>
<dbReference type="OrthoDB" id="9786919at2"/>
<comment type="subcellular location">
    <subcellularLocation>
        <location evidence="2">Cell membrane</location>
        <topology evidence="2">Multi-pass membrane protein</topology>
    </subcellularLocation>
</comment>
<dbReference type="Pfam" id="PF00672">
    <property type="entry name" value="HAMP"/>
    <property type="match status" value="1"/>
</dbReference>
<feature type="domain" description="Histidine kinase" evidence="15">
    <location>
        <begin position="234"/>
        <end position="444"/>
    </location>
</feature>
<evidence type="ECO:0000256" key="11">
    <source>
        <dbReference type="ARBA" id="ARBA00022989"/>
    </source>
</evidence>
<keyword evidence="6" id="KW-0808">Transferase</keyword>
<feature type="transmembrane region" description="Helical" evidence="14">
    <location>
        <begin position="12"/>
        <end position="30"/>
    </location>
</feature>
<dbReference type="Gene3D" id="6.10.340.10">
    <property type="match status" value="1"/>
</dbReference>
<dbReference type="InterPro" id="IPR036890">
    <property type="entry name" value="HATPase_C_sf"/>
</dbReference>